<gene>
    <name evidence="1" type="ORF">PSYICH_LOCUS8111</name>
</gene>
<dbReference type="Proteomes" id="UP001153636">
    <property type="component" value="Chromosome 21"/>
</dbReference>
<dbReference type="OrthoDB" id="6610952at2759"/>
<proteinExistence type="predicted"/>
<keyword evidence="2" id="KW-1185">Reference proteome</keyword>
<accession>A0A9P0CWC9</accession>
<evidence type="ECO:0000313" key="1">
    <source>
        <dbReference type="EMBL" id="CAH1107413.1"/>
    </source>
</evidence>
<name>A0A9P0CWC9_9CUCU</name>
<sequence>MGEEGFCVSGVQCQQKFMNLSKKYINFQRHVHQTGVERKEPPQFYDDLDKILGNKDKVTLDNIMDSMEFSKEPPKFDESQSEICEEKPPVLKVKSVKKNDIETIYGNKSYNFGDNPRL</sequence>
<reference evidence="1" key="1">
    <citation type="submission" date="2022-01" db="EMBL/GenBank/DDBJ databases">
        <authorList>
            <person name="King R."/>
        </authorList>
    </citation>
    <scope>NUCLEOTIDE SEQUENCE</scope>
</reference>
<protein>
    <submittedName>
        <fullName evidence="1">Uncharacterized protein</fullName>
    </submittedName>
</protein>
<evidence type="ECO:0000313" key="2">
    <source>
        <dbReference type="Proteomes" id="UP001153636"/>
    </source>
</evidence>
<organism evidence="1 2">
    <name type="scientific">Psylliodes chrysocephalus</name>
    <dbReference type="NCBI Taxonomy" id="3402493"/>
    <lineage>
        <taxon>Eukaryota</taxon>
        <taxon>Metazoa</taxon>
        <taxon>Ecdysozoa</taxon>
        <taxon>Arthropoda</taxon>
        <taxon>Hexapoda</taxon>
        <taxon>Insecta</taxon>
        <taxon>Pterygota</taxon>
        <taxon>Neoptera</taxon>
        <taxon>Endopterygota</taxon>
        <taxon>Coleoptera</taxon>
        <taxon>Polyphaga</taxon>
        <taxon>Cucujiformia</taxon>
        <taxon>Chrysomeloidea</taxon>
        <taxon>Chrysomelidae</taxon>
        <taxon>Galerucinae</taxon>
        <taxon>Alticini</taxon>
        <taxon>Psylliodes</taxon>
    </lineage>
</organism>
<dbReference type="EMBL" id="OV651833">
    <property type="protein sequence ID" value="CAH1107413.1"/>
    <property type="molecule type" value="Genomic_DNA"/>
</dbReference>
<dbReference type="AlphaFoldDB" id="A0A9P0CWC9"/>